<dbReference type="GO" id="GO:0008237">
    <property type="term" value="F:metallopeptidase activity"/>
    <property type="evidence" value="ECO:0007669"/>
    <property type="project" value="InterPro"/>
</dbReference>
<dbReference type="OrthoDB" id="1095174at2"/>
<accession>A0A1X7L5V0</accession>
<dbReference type="InterPro" id="IPR024079">
    <property type="entry name" value="MetalloPept_cat_dom_sf"/>
</dbReference>
<dbReference type="AlphaFoldDB" id="A0A1X7L5V0"/>
<evidence type="ECO:0000313" key="2">
    <source>
        <dbReference type="Proteomes" id="UP000192980"/>
    </source>
</evidence>
<dbReference type="STRING" id="561061.SAMN05660862_3601"/>
<protein>
    <submittedName>
        <fullName evidence="1">Uncharacterized protein</fullName>
    </submittedName>
</protein>
<sequence length="424" mass="47231">MKKTIYILAMLLALQGCKKEAFNYATYQADATDIDSVYFSTGSTTLIADGKATLQFVLETYRKVQIESSQGKTKDTMMFVDYRTLPTGDVKVYADGQLLSAMEYRTKETTKSSLQFYAQVGNAKSSIKQVQVKQPKVMGEKRYVDIIFHVLELNPTDPAFDPLTNQEITPAQLAQAVTYANDVFNNVYGKDPNGGSANLEFRLAKNNATGATLAQPGYNKILYDASWKTSPTAQFSAVNFTSKIDSTVAYQWDKTKFLNIYIYPIAANNSLGDNRAAYQIVPAGQTAIPGITNTITSESQIPAKKFFTTYGLGIHRTVFFPGMDRRIEIAQYLGVYYGLYPTHNSVLPIIDHVSDTKKYQIGTGSANVTSGLLKIGVDGEKFLANNPMDDVRYASLRNCFTQQQIDRIRLVMERSPVRKAWTLK</sequence>
<dbReference type="Gene3D" id="3.40.390.10">
    <property type="entry name" value="Collagenase (Catalytic Domain)"/>
    <property type="match status" value="1"/>
</dbReference>
<dbReference type="Proteomes" id="UP000192980">
    <property type="component" value="Unassembled WGS sequence"/>
</dbReference>
<gene>
    <name evidence="1" type="ORF">SAMN05660862_3601</name>
</gene>
<evidence type="ECO:0000313" key="1">
    <source>
        <dbReference type="EMBL" id="SMG48844.1"/>
    </source>
</evidence>
<organism evidence="1 2">
    <name type="scientific">Sphingobacterium psychroaquaticum</name>
    <dbReference type="NCBI Taxonomy" id="561061"/>
    <lineage>
        <taxon>Bacteria</taxon>
        <taxon>Pseudomonadati</taxon>
        <taxon>Bacteroidota</taxon>
        <taxon>Sphingobacteriia</taxon>
        <taxon>Sphingobacteriales</taxon>
        <taxon>Sphingobacteriaceae</taxon>
        <taxon>Sphingobacterium</taxon>
    </lineage>
</organism>
<dbReference type="PROSITE" id="PS51257">
    <property type="entry name" value="PROKAR_LIPOPROTEIN"/>
    <property type="match status" value="1"/>
</dbReference>
<dbReference type="RefSeq" id="WP_085474290.1">
    <property type="nucleotide sequence ID" value="NZ_CP038029.1"/>
</dbReference>
<reference evidence="1 2" key="1">
    <citation type="submission" date="2017-04" db="EMBL/GenBank/DDBJ databases">
        <authorList>
            <person name="Afonso C.L."/>
            <person name="Miller P.J."/>
            <person name="Scott M.A."/>
            <person name="Spackman E."/>
            <person name="Goraichik I."/>
            <person name="Dimitrov K.M."/>
            <person name="Suarez D.L."/>
            <person name="Swayne D.E."/>
        </authorList>
    </citation>
    <scope>NUCLEOTIDE SEQUENCE [LARGE SCALE GENOMIC DNA]</scope>
    <source>
        <strain evidence="1 2">DSM 22418</strain>
    </source>
</reference>
<dbReference type="EMBL" id="FXAU01000008">
    <property type="protein sequence ID" value="SMG48844.1"/>
    <property type="molecule type" value="Genomic_DNA"/>
</dbReference>
<keyword evidence="2" id="KW-1185">Reference proteome</keyword>
<name>A0A1X7L5V0_9SPHI</name>
<proteinExistence type="predicted"/>